<reference evidence="1 2" key="1">
    <citation type="submission" date="2016-12" db="EMBL/GenBank/DDBJ databases">
        <title>The genome of dimorphic prosthecate Glycocaulis alkaliphilus 6b-8t, isolated from crude oil dictates its adaptability in petroleum environments.</title>
        <authorList>
            <person name="Wu X.-L."/>
            <person name="Geng S."/>
        </authorList>
    </citation>
    <scope>NUCLEOTIDE SEQUENCE [LARGE SCALE GENOMIC DNA]</scope>
    <source>
        <strain evidence="1 2">6B-8</strain>
    </source>
</reference>
<dbReference type="Proteomes" id="UP000286954">
    <property type="component" value="Chromosome"/>
</dbReference>
<dbReference type="Gene3D" id="3.20.20.140">
    <property type="entry name" value="Metal-dependent hydrolases"/>
    <property type="match status" value="2"/>
</dbReference>
<dbReference type="Gene3D" id="2.30.40.10">
    <property type="entry name" value="Urease, subunit C, domain 1"/>
    <property type="match status" value="1"/>
</dbReference>
<protein>
    <submittedName>
        <fullName evidence="1">Amidohydrolase 3</fullName>
    </submittedName>
</protein>
<dbReference type="PANTHER" id="PTHR11647">
    <property type="entry name" value="HYDRANTOINASE/DIHYDROPYRIMIDINASE FAMILY MEMBER"/>
    <property type="match status" value="1"/>
</dbReference>
<dbReference type="CDD" id="cd01297">
    <property type="entry name" value="D-aminoacylase"/>
    <property type="match status" value="1"/>
</dbReference>
<dbReference type="SUPFAM" id="SSF51338">
    <property type="entry name" value="Composite domain of metallo-dependent hydrolases"/>
    <property type="match status" value="1"/>
</dbReference>
<gene>
    <name evidence="1" type="ORF">X907_2770</name>
</gene>
<evidence type="ECO:0000313" key="2">
    <source>
        <dbReference type="Proteomes" id="UP000286954"/>
    </source>
</evidence>
<keyword evidence="2" id="KW-1185">Reference proteome</keyword>
<evidence type="ECO:0000313" key="1">
    <source>
        <dbReference type="EMBL" id="AZU05279.1"/>
    </source>
</evidence>
<dbReference type="EMBL" id="CP018911">
    <property type="protein sequence ID" value="AZU05279.1"/>
    <property type="molecule type" value="Genomic_DNA"/>
</dbReference>
<keyword evidence="1" id="KW-0378">Hydrolase</keyword>
<dbReference type="InterPro" id="IPR011059">
    <property type="entry name" value="Metal-dep_hydrolase_composite"/>
</dbReference>
<dbReference type="InterPro" id="IPR050378">
    <property type="entry name" value="Metallo-dep_Hydrolases_sf"/>
</dbReference>
<dbReference type="InterPro" id="IPR032466">
    <property type="entry name" value="Metal_Hydrolase"/>
</dbReference>
<dbReference type="SUPFAM" id="SSF51556">
    <property type="entry name" value="Metallo-dependent hydrolases"/>
    <property type="match status" value="1"/>
</dbReference>
<sequence length="593" mass="64799">MIHQLKIVNGLVYDGSGSEPVKADIAIDNGRISAVGSGLGEAKEMIDAQGCIVTPGFIDIHTHYDGQATWDERMEPSINHGITTAIVGNCGVGFAPVRPSDHDRLVRLMEGVEDIPGTALHEGLKWNWESFPDYLDALDAMPRTLDIAAMITHDPLRVYVMDERASFDAQASDEDIARMRKLVREALEAGAIGFSTGRSDLHRTADGEWTPASEATAKELTGIAEAFHGLTHGVLQAVSDFDLQRSEEAFPKEWEVVEKYVKAGGGRPASISLMQRDLAPNQWRDILKGVEKLNAEGVDMRVQVAPRAIGVFLGLQCTFHPFMGHPSYKAIAHLPLEERVARMKDAGVKAQILSEKPDKVAVEGSSVPPIADVMLEAMEFVAEKLFMLSDDPDYEQSGEQSIAGRARARGVSVWEELYDTVIARDGKELIYLPIYNYTEMSYENVLTMMRHPQALIGLSDGGAHVGTVCDASFPSYLLKYWTQERTRGERIALPRAVQMLTSDIADFLGLNDRGRIKPGLKADINVIDLDNLKLEAPHMVADLPAGGQRLLQGASGYKATIVSGEVVVRDGSVTDARPGRLIRAGQQMAMAAE</sequence>
<dbReference type="RefSeq" id="WP_127568926.1">
    <property type="nucleotide sequence ID" value="NZ_BMFB01000004.1"/>
</dbReference>
<accession>A0A3T0EDA3</accession>
<dbReference type="AlphaFoldDB" id="A0A3T0EDA3"/>
<name>A0A3T0EDA3_9PROT</name>
<dbReference type="OrthoDB" id="9815027at2"/>
<proteinExistence type="predicted"/>
<organism evidence="1 2">
    <name type="scientific">Glycocaulis alkaliphilus</name>
    <dbReference type="NCBI Taxonomy" id="1434191"/>
    <lineage>
        <taxon>Bacteria</taxon>
        <taxon>Pseudomonadati</taxon>
        <taxon>Pseudomonadota</taxon>
        <taxon>Alphaproteobacteria</taxon>
        <taxon>Maricaulales</taxon>
        <taxon>Maricaulaceae</taxon>
        <taxon>Glycocaulis</taxon>
    </lineage>
</organism>
<dbReference type="KEGG" id="gak:X907_2770"/>
<dbReference type="GO" id="GO:0016812">
    <property type="term" value="F:hydrolase activity, acting on carbon-nitrogen (but not peptide) bonds, in cyclic amides"/>
    <property type="evidence" value="ECO:0007669"/>
    <property type="project" value="TreeGrafter"/>
</dbReference>
<dbReference type="GO" id="GO:0005829">
    <property type="term" value="C:cytosol"/>
    <property type="evidence" value="ECO:0007669"/>
    <property type="project" value="TreeGrafter"/>
</dbReference>
<dbReference type="PANTHER" id="PTHR11647:SF1">
    <property type="entry name" value="COLLAPSIN RESPONSE MEDIATOR PROTEIN"/>
    <property type="match status" value="1"/>
</dbReference>
<dbReference type="InterPro" id="IPR013108">
    <property type="entry name" value="Amidohydro_3"/>
</dbReference>
<dbReference type="Pfam" id="PF07969">
    <property type="entry name" value="Amidohydro_3"/>
    <property type="match status" value="1"/>
</dbReference>